<organism evidence="3 4">
    <name type="scientific">Daphnia pulex</name>
    <name type="common">Water flea</name>
    <dbReference type="NCBI Taxonomy" id="6669"/>
    <lineage>
        <taxon>Eukaryota</taxon>
        <taxon>Metazoa</taxon>
        <taxon>Ecdysozoa</taxon>
        <taxon>Arthropoda</taxon>
        <taxon>Crustacea</taxon>
        <taxon>Branchiopoda</taxon>
        <taxon>Diplostraca</taxon>
        <taxon>Cladocera</taxon>
        <taxon>Anomopoda</taxon>
        <taxon>Daphniidae</taxon>
        <taxon>Daphnia</taxon>
    </lineage>
</organism>
<dbReference type="PANTHER" id="PTHR10367:SF9">
    <property type="entry name" value="DUAL-SPECIFICITY PHOSPHATASE 11 (RNA_RNP COMPLEX 1-INTERACTING)"/>
    <property type="match status" value="1"/>
</dbReference>
<dbReference type="KEGG" id="dpx:DAPPUDRAFT_118640"/>
<dbReference type="SUPFAM" id="SSF52799">
    <property type="entry name" value="(Phosphotyrosine protein) phosphatases II"/>
    <property type="match status" value="1"/>
</dbReference>
<feature type="compositionally biased region" description="Polar residues" evidence="1">
    <location>
        <begin position="197"/>
        <end position="218"/>
    </location>
</feature>
<dbReference type="EMBL" id="GL732904">
    <property type="protein sequence ID" value="EFX63987.1"/>
    <property type="molecule type" value="Genomic_DNA"/>
</dbReference>
<dbReference type="eggNOG" id="KOG2386">
    <property type="taxonomic scope" value="Eukaryota"/>
</dbReference>
<evidence type="ECO:0000313" key="3">
    <source>
        <dbReference type="EMBL" id="EFX63987.1"/>
    </source>
</evidence>
<dbReference type="PhylomeDB" id="E9HW91"/>
<feature type="region of interest" description="Disordered" evidence="1">
    <location>
        <begin position="139"/>
        <end position="298"/>
    </location>
</feature>
<dbReference type="Gene3D" id="3.90.190.10">
    <property type="entry name" value="Protein tyrosine phosphatase superfamily"/>
    <property type="match status" value="1"/>
</dbReference>
<feature type="domain" description="Tyrosine specific protein phosphatases" evidence="2">
    <location>
        <begin position="69"/>
        <end position="146"/>
    </location>
</feature>
<feature type="compositionally biased region" description="Basic and acidic residues" evidence="1">
    <location>
        <begin position="242"/>
        <end position="252"/>
    </location>
</feature>
<dbReference type="AlphaFoldDB" id="E9HW91"/>
<dbReference type="PANTHER" id="PTHR10367">
    <property type="entry name" value="MRNA-CAPPING ENZYME"/>
    <property type="match status" value="1"/>
</dbReference>
<dbReference type="InterPro" id="IPR000387">
    <property type="entry name" value="Tyr_Pase_dom"/>
</dbReference>
<dbReference type="GO" id="GO:0004651">
    <property type="term" value="F:polynucleotide 5'-phosphatase activity"/>
    <property type="evidence" value="ECO:0000318"/>
    <property type="project" value="GO_Central"/>
</dbReference>
<dbReference type="InterPro" id="IPR016130">
    <property type="entry name" value="Tyr_Pase_AS"/>
</dbReference>
<accession>E9HW91</accession>
<evidence type="ECO:0000256" key="1">
    <source>
        <dbReference type="SAM" id="MobiDB-lite"/>
    </source>
</evidence>
<dbReference type="OrthoDB" id="6379222at2759"/>
<dbReference type="PROSITE" id="PS50056">
    <property type="entry name" value="TYR_PHOSPHATASE_2"/>
    <property type="match status" value="1"/>
</dbReference>
<evidence type="ECO:0000313" key="4">
    <source>
        <dbReference type="Proteomes" id="UP000000305"/>
    </source>
</evidence>
<proteinExistence type="predicted"/>
<sequence>MTNTYAHLTPAFRFTPDKLIEMVPNVGSIIDLTATDKYYNPALFTTRGIRHTKIGCGGRGTIPFEAIVHRFFDVVDAFLLSAHSRGKVLMVHCTHGLNRTGYLVSRYLVERRAFNQARGHNIERHNYLAALRQKSDSVCRNPVPLFQKSGPRPGHQEPTTASHDRPTSSNSHHLAQGGRSGTHDHSPPFSDYHQPPTVAQSQTDVQPQSASRSQNSVDSPVDAGRRKQKSNRSNPPPASSSEQRRENRHLRFYDQSVGERLTSPIGISHNCNRVDPAGQHDGRRRDLKVHSYSSRSSH</sequence>
<evidence type="ECO:0000259" key="2">
    <source>
        <dbReference type="PROSITE" id="PS50056"/>
    </source>
</evidence>
<dbReference type="STRING" id="6669.E9HW91"/>
<keyword evidence="4" id="KW-1185">Reference proteome</keyword>
<dbReference type="InParanoid" id="E9HW91"/>
<dbReference type="HOGENOM" id="CLU_934666_0_0_1"/>
<dbReference type="Pfam" id="PF00782">
    <property type="entry name" value="DSPc"/>
    <property type="match status" value="1"/>
</dbReference>
<dbReference type="PROSITE" id="PS00383">
    <property type="entry name" value="TYR_PHOSPHATASE_1"/>
    <property type="match status" value="1"/>
</dbReference>
<reference evidence="3 4" key="1">
    <citation type="journal article" date="2011" name="Science">
        <title>The ecoresponsive genome of Daphnia pulex.</title>
        <authorList>
            <person name="Colbourne J.K."/>
            <person name="Pfrender M.E."/>
            <person name="Gilbert D."/>
            <person name="Thomas W.K."/>
            <person name="Tucker A."/>
            <person name="Oakley T.H."/>
            <person name="Tokishita S."/>
            <person name="Aerts A."/>
            <person name="Arnold G.J."/>
            <person name="Basu M.K."/>
            <person name="Bauer D.J."/>
            <person name="Caceres C.E."/>
            <person name="Carmel L."/>
            <person name="Casola C."/>
            <person name="Choi J.H."/>
            <person name="Detter J.C."/>
            <person name="Dong Q."/>
            <person name="Dusheyko S."/>
            <person name="Eads B.D."/>
            <person name="Frohlich T."/>
            <person name="Geiler-Samerotte K.A."/>
            <person name="Gerlach D."/>
            <person name="Hatcher P."/>
            <person name="Jogdeo S."/>
            <person name="Krijgsveld J."/>
            <person name="Kriventseva E.V."/>
            <person name="Kultz D."/>
            <person name="Laforsch C."/>
            <person name="Lindquist E."/>
            <person name="Lopez J."/>
            <person name="Manak J.R."/>
            <person name="Muller J."/>
            <person name="Pangilinan J."/>
            <person name="Patwardhan R.P."/>
            <person name="Pitluck S."/>
            <person name="Pritham E.J."/>
            <person name="Rechtsteiner A."/>
            <person name="Rho M."/>
            <person name="Rogozin I.B."/>
            <person name="Sakarya O."/>
            <person name="Salamov A."/>
            <person name="Schaack S."/>
            <person name="Shapiro H."/>
            <person name="Shiga Y."/>
            <person name="Skalitzky C."/>
            <person name="Smith Z."/>
            <person name="Souvorov A."/>
            <person name="Sung W."/>
            <person name="Tang Z."/>
            <person name="Tsuchiya D."/>
            <person name="Tu H."/>
            <person name="Vos H."/>
            <person name="Wang M."/>
            <person name="Wolf Y.I."/>
            <person name="Yamagata H."/>
            <person name="Yamada T."/>
            <person name="Ye Y."/>
            <person name="Shaw J.R."/>
            <person name="Andrews J."/>
            <person name="Crease T.J."/>
            <person name="Tang H."/>
            <person name="Lucas S.M."/>
            <person name="Robertson H.M."/>
            <person name="Bork P."/>
            <person name="Koonin E.V."/>
            <person name="Zdobnov E.M."/>
            <person name="Grigoriev I.V."/>
            <person name="Lynch M."/>
            <person name="Boore J.L."/>
        </authorList>
    </citation>
    <scope>NUCLEOTIDE SEQUENCE [LARGE SCALE GENOMIC DNA]</scope>
</reference>
<dbReference type="InterPro" id="IPR029021">
    <property type="entry name" value="Prot-tyrosine_phosphatase-like"/>
</dbReference>
<dbReference type="Proteomes" id="UP000000305">
    <property type="component" value="Unassembled WGS sequence"/>
</dbReference>
<feature type="compositionally biased region" description="Polar residues" evidence="1">
    <location>
        <begin position="157"/>
        <end position="173"/>
    </location>
</feature>
<gene>
    <name evidence="3" type="ORF">DAPPUDRAFT_118640</name>
</gene>
<protein>
    <recommendedName>
        <fullName evidence="2">Tyrosine specific protein phosphatases domain-containing protein</fullName>
    </recommendedName>
</protein>
<dbReference type="InterPro" id="IPR000340">
    <property type="entry name" value="Dual-sp_phosphatase_cat-dom"/>
</dbReference>
<dbReference type="InterPro" id="IPR051029">
    <property type="entry name" value="mRNA_Capping_Enz/RNA_Phosphat"/>
</dbReference>
<name>E9HW91_DAPPU</name>